<reference evidence="2" key="1">
    <citation type="submission" date="2017-07" db="EMBL/GenBank/DDBJ databases">
        <title>Taro Niue Genome Assembly and Annotation.</title>
        <authorList>
            <person name="Atibalentja N."/>
            <person name="Keating K."/>
            <person name="Fields C.J."/>
        </authorList>
    </citation>
    <scope>NUCLEOTIDE SEQUENCE</scope>
    <source>
        <strain evidence="2">Niue_2</strain>
        <tissue evidence="2">Leaf</tissue>
    </source>
</reference>
<dbReference type="EMBL" id="NMUH01011695">
    <property type="protein sequence ID" value="MQM21869.1"/>
    <property type="molecule type" value="Genomic_DNA"/>
</dbReference>
<feature type="domain" description="Alpha/beta hydrolase fold-3" evidence="1">
    <location>
        <begin position="159"/>
        <end position="396"/>
    </location>
</feature>
<keyword evidence="3" id="KW-1185">Reference proteome</keyword>
<dbReference type="OrthoDB" id="408631at2759"/>
<dbReference type="InterPro" id="IPR013094">
    <property type="entry name" value="AB_hydrolase_3"/>
</dbReference>
<dbReference type="Pfam" id="PF07859">
    <property type="entry name" value="Abhydrolase_3"/>
    <property type="match status" value="1"/>
</dbReference>
<evidence type="ECO:0000313" key="2">
    <source>
        <dbReference type="EMBL" id="MQM21869.1"/>
    </source>
</evidence>
<dbReference type="SUPFAM" id="SSF53474">
    <property type="entry name" value="alpha/beta-Hydrolases"/>
    <property type="match status" value="1"/>
</dbReference>
<dbReference type="InterPro" id="IPR029058">
    <property type="entry name" value="AB_hydrolase_fold"/>
</dbReference>
<protein>
    <recommendedName>
        <fullName evidence="1">Alpha/beta hydrolase fold-3 domain-containing protein</fullName>
    </recommendedName>
</protein>
<comment type="caution">
    <text evidence="2">The sequence shown here is derived from an EMBL/GenBank/DDBJ whole genome shotgun (WGS) entry which is preliminary data.</text>
</comment>
<dbReference type="Proteomes" id="UP000652761">
    <property type="component" value="Unassembled WGS sequence"/>
</dbReference>
<proteinExistence type="predicted"/>
<evidence type="ECO:0000259" key="1">
    <source>
        <dbReference type="Pfam" id="PF07859"/>
    </source>
</evidence>
<organism evidence="2 3">
    <name type="scientific">Colocasia esculenta</name>
    <name type="common">Wild taro</name>
    <name type="synonym">Arum esculentum</name>
    <dbReference type="NCBI Taxonomy" id="4460"/>
    <lineage>
        <taxon>Eukaryota</taxon>
        <taxon>Viridiplantae</taxon>
        <taxon>Streptophyta</taxon>
        <taxon>Embryophyta</taxon>
        <taxon>Tracheophyta</taxon>
        <taxon>Spermatophyta</taxon>
        <taxon>Magnoliopsida</taxon>
        <taxon>Liliopsida</taxon>
        <taxon>Araceae</taxon>
        <taxon>Aroideae</taxon>
        <taxon>Colocasieae</taxon>
        <taxon>Colocasia</taxon>
    </lineage>
</organism>
<dbReference type="Gene3D" id="3.40.50.1820">
    <property type="entry name" value="alpha/beta hydrolase"/>
    <property type="match status" value="1"/>
</dbReference>
<accession>A0A843XQ46</accession>
<evidence type="ECO:0000313" key="3">
    <source>
        <dbReference type="Proteomes" id="UP000652761"/>
    </source>
</evidence>
<dbReference type="InterPro" id="IPR050466">
    <property type="entry name" value="Carboxylest/Gibb_receptor"/>
</dbReference>
<gene>
    <name evidence="2" type="ORF">Taro_054916</name>
</gene>
<dbReference type="GO" id="GO:0016787">
    <property type="term" value="F:hydrolase activity"/>
    <property type="evidence" value="ECO:0007669"/>
    <property type="project" value="InterPro"/>
</dbReference>
<dbReference type="AlphaFoldDB" id="A0A843XQ46"/>
<sequence length="426" mass="46283">MDPPTSASATAYLTFPWMTKPLFSFISFVIRAMEGSPINLLGFLSPPWKATELFAYVVPFLADAVKAGSNEALVSTPPIPWRTRLCIAMSSLAIDAVRRPDGTVRRFLSLLDVTVGPDASPARGVRTADVPVDPSRGLWFRLFLPALHQITGTGKLPIVVFFHGGGFAFFSPASWVFDAFCRRICHQTGAAVVSVNYRLAPEHRCPAPYVDGVDVLRFLDSYPSNSGGFRHGGPSGGKLLQNFFEAADLSKCFVVGDSAGGNIAHHVAHRWTAGGPPLTKGRIRLVGLVVIQPFFGGESRVESEVRLARDPLLLVNTERTDWLWRVFLPMGACRDHEASNPAAAVEGVGDGFPPAMVVVGGLDPLKGWQTEYVESLRKMEKEAMLVEYPDALHGFIVLPGLGASVATLVEEMRMFIQKHLPTSRAA</sequence>
<dbReference type="PANTHER" id="PTHR23024">
    <property type="entry name" value="ARYLACETAMIDE DEACETYLASE"/>
    <property type="match status" value="1"/>
</dbReference>
<dbReference type="PANTHER" id="PTHR23024:SF24">
    <property type="entry name" value="ALPHA_BETA HYDROLASE FOLD-3 DOMAIN-CONTAINING PROTEIN"/>
    <property type="match status" value="1"/>
</dbReference>
<name>A0A843XQ46_COLES</name>